<comment type="caution">
    <text evidence="1">The sequence shown here is derived from an EMBL/GenBank/DDBJ whole genome shotgun (WGS) entry which is preliminary data.</text>
</comment>
<dbReference type="AlphaFoldDB" id="A0A919E7E8"/>
<dbReference type="Pfam" id="PF00106">
    <property type="entry name" value="adh_short"/>
    <property type="match status" value="1"/>
</dbReference>
<dbReference type="InterPro" id="IPR036291">
    <property type="entry name" value="NAD(P)-bd_dom_sf"/>
</dbReference>
<evidence type="ECO:0000313" key="2">
    <source>
        <dbReference type="Proteomes" id="UP000641386"/>
    </source>
</evidence>
<gene>
    <name evidence="1" type="ORF">GCM10014715_88070</name>
</gene>
<keyword evidence="2" id="KW-1185">Reference proteome</keyword>
<accession>A0A919E7E8</accession>
<name>A0A919E7E8_9ACTN</name>
<dbReference type="InterPro" id="IPR002347">
    <property type="entry name" value="SDR_fam"/>
</dbReference>
<reference evidence="1" key="1">
    <citation type="journal article" date="2014" name="Int. J. Syst. Evol. Microbiol.">
        <title>Complete genome sequence of Corynebacterium casei LMG S-19264T (=DSM 44701T), isolated from a smear-ripened cheese.</title>
        <authorList>
            <consortium name="US DOE Joint Genome Institute (JGI-PGF)"/>
            <person name="Walter F."/>
            <person name="Albersmeier A."/>
            <person name="Kalinowski J."/>
            <person name="Ruckert C."/>
        </authorList>
    </citation>
    <scope>NUCLEOTIDE SEQUENCE</scope>
    <source>
        <strain evidence="1">JCM 3302</strain>
    </source>
</reference>
<dbReference type="Proteomes" id="UP000641386">
    <property type="component" value="Unassembled WGS sequence"/>
</dbReference>
<dbReference type="PANTHER" id="PTHR43975">
    <property type="entry name" value="ZGC:101858"/>
    <property type="match status" value="1"/>
</dbReference>
<evidence type="ECO:0000313" key="1">
    <source>
        <dbReference type="EMBL" id="GHF19715.1"/>
    </source>
</evidence>
<sequence length="251" mass="26646">MSPARHGPGRWRGSEETIAQCENEIQALMEDALAHARTVEADTTVRDAGEDACDYWPRLSRLSCRRGANGRPPVSTDHTTVLVRDTTWLVMDLHLKDKTVVVTSASRGIGLAFARAFARAFAQEGANVVAGARTPGTGLAELADTHNLVPVAGDLATVEGVDRLIAAAVDRFGGIDVLVNNVGILHPRLDGFLSVTDEDWLTNANVMSAVRACRAALPSLVAAHGVIVTVSRSTPSCPTPASSTTPRPRRP</sequence>
<dbReference type="SUPFAM" id="SSF51735">
    <property type="entry name" value="NAD(P)-binding Rossmann-fold domains"/>
    <property type="match status" value="1"/>
</dbReference>
<dbReference type="PRINTS" id="PR00081">
    <property type="entry name" value="GDHRDH"/>
</dbReference>
<reference evidence="1" key="2">
    <citation type="submission" date="2020-09" db="EMBL/GenBank/DDBJ databases">
        <authorList>
            <person name="Sun Q."/>
            <person name="Ohkuma M."/>
        </authorList>
    </citation>
    <scope>NUCLEOTIDE SEQUENCE</scope>
    <source>
        <strain evidence="1">JCM 3302</strain>
    </source>
</reference>
<proteinExistence type="predicted"/>
<dbReference type="PANTHER" id="PTHR43975:SF2">
    <property type="entry name" value="EG:BACR7A4.14 PROTEIN-RELATED"/>
    <property type="match status" value="1"/>
</dbReference>
<protein>
    <submittedName>
        <fullName evidence="1">Uncharacterized protein</fullName>
    </submittedName>
</protein>
<organism evidence="1 2">
    <name type="scientific">Streptomyces spiralis</name>
    <dbReference type="NCBI Taxonomy" id="66376"/>
    <lineage>
        <taxon>Bacteria</taxon>
        <taxon>Bacillati</taxon>
        <taxon>Actinomycetota</taxon>
        <taxon>Actinomycetes</taxon>
        <taxon>Kitasatosporales</taxon>
        <taxon>Streptomycetaceae</taxon>
        <taxon>Streptomyces</taxon>
    </lineage>
</organism>
<dbReference type="EMBL" id="BNBC01000093">
    <property type="protein sequence ID" value="GHF19715.1"/>
    <property type="molecule type" value="Genomic_DNA"/>
</dbReference>
<dbReference type="Gene3D" id="3.40.50.720">
    <property type="entry name" value="NAD(P)-binding Rossmann-like Domain"/>
    <property type="match status" value="1"/>
</dbReference>